<dbReference type="Proteomes" id="UP000318669">
    <property type="component" value="Unassembled WGS sequence"/>
</dbReference>
<dbReference type="SUPFAM" id="SSF53955">
    <property type="entry name" value="Lysozyme-like"/>
    <property type="match status" value="1"/>
</dbReference>
<evidence type="ECO:0000256" key="6">
    <source>
        <dbReference type="ARBA" id="ARBA00023295"/>
    </source>
</evidence>
<organism evidence="9 10">
    <name type="scientific">Flavobacterium gawalongense</name>
    <dbReference type="NCBI Taxonomy" id="2594432"/>
    <lineage>
        <taxon>Bacteria</taxon>
        <taxon>Pseudomonadati</taxon>
        <taxon>Bacteroidota</taxon>
        <taxon>Flavobacteriia</taxon>
        <taxon>Flavobacteriales</taxon>
        <taxon>Flavobacteriaceae</taxon>
        <taxon>Flavobacterium</taxon>
    </lineage>
</organism>
<dbReference type="Pfam" id="PF00959">
    <property type="entry name" value="Phage_lysozyme"/>
    <property type="match status" value="1"/>
</dbReference>
<dbReference type="InterPro" id="IPR023347">
    <property type="entry name" value="Lysozyme_dom_sf"/>
</dbReference>
<dbReference type="GO" id="GO:0016998">
    <property type="term" value="P:cell wall macromolecule catabolic process"/>
    <property type="evidence" value="ECO:0007669"/>
    <property type="project" value="InterPro"/>
</dbReference>
<dbReference type="CDD" id="cd00737">
    <property type="entry name" value="lyz_endolysin_autolysin"/>
    <property type="match status" value="1"/>
</dbReference>
<evidence type="ECO:0000256" key="5">
    <source>
        <dbReference type="ARBA" id="ARBA00023200"/>
    </source>
</evidence>
<comment type="similarity">
    <text evidence="7">Belongs to the glycosyl hydrolase 24 family.</text>
</comment>
<evidence type="ECO:0000256" key="7">
    <source>
        <dbReference type="RuleBase" id="RU003788"/>
    </source>
</evidence>
<dbReference type="GO" id="GO:0042742">
    <property type="term" value="P:defense response to bacterium"/>
    <property type="evidence" value="ECO:0007669"/>
    <property type="project" value="UniProtKB-KW"/>
</dbReference>
<comment type="catalytic activity">
    <reaction evidence="1 7">
        <text>Hydrolysis of (1-&gt;4)-beta-linkages between N-acetylmuramic acid and N-acetyl-D-glucosamine residues in a peptidoglycan and between N-acetyl-D-glucosamine residues in chitodextrins.</text>
        <dbReference type="EC" id="3.2.1.17"/>
    </reaction>
</comment>
<comment type="caution">
    <text evidence="9">The sequence shown here is derived from an EMBL/GenBank/DDBJ whole genome shotgun (WGS) entry which is preliminary data.</text>
</comment>
<dbReference type="EC" id="3.2.1.17" evidence="7"/>
<dbReference type="GO" id="GO:0009253">
    <property type="term" value="P:peptidoglycan catabolic process"/>
    <property type="evidence" value="ECO:0007669"/>
    <property type="project" value="InterPro"/>
</dbReference>
<dbReference type="HAMAP" id="MF_04110">
    <property type="entry name" value="ENDOLYSIN_T4"/>
    <property type="match status" value="1"/>
</dbReference>
<dbReference type="InterPro" id="IPR033907">
    <property type="entry name" value="Endolysin_autolysin"/>
</dbReference>
<dbReference type="AlphaFoldDB" id="A0A553BD84"/>
<keyword evidence="3 7" id="KW-0081">Bacteriolytic enzyme</keyword>
<dbReference type="GO" id="GO:0031640">
    <property type="term" value="P:killing of cells of another organism"/>
    <property type="evidence" value="ECO:0007669"/>
    <property type="project" value="UniProtKB-KW"/>
</dbReference>
<keyword evidence="4 7" id="KW-0378">Hydrolase</keyword>
<proteinExistence type="inferred from homology"/>
<keyword evidence="8" id="KW-1133">Transmembrane helix</keyword>
<dbReference type="InterPro" id="IPR023346">
    <property type="entry name" value="Lysozyme-like_dom_sf"/>
</dbReference>
<evidence type="ECO:0000256" key="8">
    <source>
        <dbReference type="SAM" id="Phobius"/>
    </source>
</evidence>
<feature type="transmembrane region" description="Helical" evidence="8">
    <location>
        <begin position="148"/>
        <end position="169"/>
    </location>
</feature>
<keyword evidence="8" id="KW-0472">Membrane</keyword>
<gene>
    <name evidence="9" type="ORF">FNW11_14965</name>
</gene>
<dbReference type="GO" id="GO:0003796">
    <property type="term" value="F:lysozyme activity"/>
    <property type="evidence" value="ECO:0007669"/>
    <property type="project" value="UniProtKB-EC"/>
</dbReference>
<dbReference type="PANTHER" id="PTHR38107:SF3">
    <property type="entry name" value="LYSOZYME RRRD-RELATED"/>
    <property type="match status" value="1"/>
</dbReference>
<protein>
    <recommendedName>
        <fullName evidence="7">Lysozyme</fullName>
        <ecNumber evidence="7">3.2.1.17</ecNumber>
    </recommendedName>
</protein>
<accession>A0A553BD84</accession>
<dbReference type="Gene3D" id="1.10.530.40">
    <property type="match status" value="1"/>
</dbReference>
<evidence type="ECO:0000313" key="10">
    <source>
        <dbReference type="Proteomes" id="UP000318669"/>
    </source>
</evidence>
<dbReference type="EMBL" id="VJZL01000036">
    <property type="protein sequence ID" value="TRX06198.1"/>
    <property type="molecule type" value="Genomic_DNA"/>
</dbReference>
<keyword evidence="5" id="KW-1035">Host cytoplasm</keyword>
<keyword evidence="6 7" id="KW-0326">Glycosidase</keyword>
<evidence type="ECO:0000256" key="2">
    <source>
        <dbReference type="ARBA" id="ARBA00022529"/>
    </source>
</evidence>
<keyword evidence="2 7" id="KW-0929">Antimicrobial</keyword>
<dbReference type="InterPro" id="IPR034690">
    <property type="entry name" value="Endolysin_T4_type"/>
</dbReference>
<name>A0A553BD84_9FLAO</name>
<evidence type="ECO:0000256" key="4">
    <source>
        <dbReference type="ARBA" id="ARBA00022801"/>
    </source>
</evidence>
<reference evidence="9 10" key="1">
    <citation type="submission" date="2019-07" db="EMBL/GenBank/DDBJ databases">
        <title>Novel species of Flavobacterium.</title>
        <authorList>
            <person name="Liu Q."/>
            <person name="Xin Y.-H."/>
        </authorList>
    </citation>
    <scope>NUCLEOTIDE SEQUENCE [LARGE SCALE GENOMIC DNA]</scope>
    <source>
        <strain evidence="9 10">GSR22</strain>
    </source>
</reference>
<evidence type="ECO:0000256" key="1">
    <source>
        <dbReference type="ARBA" id="ARBA00000632"/>
    </source>
</evidence>
<dbReference type="InterPro" id="IPR051018">
    <property type="entry name" value="Bacteriophage_GH24"/>
</dbReference>
<dbReference type="OrthoDB" id="5327667at2"/>
<dbReference type="InterPro" id="IPR002196">
    <property type="entry name" value="Glyco_hydro_24"/>
</dbReference>
<keyword evidence="8" id="KW-0812">Transmembrane</keyword>
<dbReference type="RefSeq" id="WP_144065008.1">
    <property type="nucleotide sequence ID" value="NZ_VJZL01000036.1"/>
</dbReference>
<evidence type="ECO:0000313" key="9">
    <source>
        <dbReference type="EMBL" id="TRX06198.1"/>
    </source>
</evidence>
<dbReference type="PANTHER" id="PTHR38107">
    <property type="match status" value="1"/>
</dbReference>
<sequence length="170" mass="18972">MVSSAIRILKDSESLVLNPYRDPGKGVITIGWGNTFYEDGTSVKLSDKPLTRARAEELFNNISGAFERDVKKLVTASINPNQLGALTSLAYNVGIGNFKKSTLLKIINNDPNDSAIEYHFNEWNKSGGKILKGLIIRRKKEFGLYKKPYLNVALFIPVIIFFYTVLTVAL</sequence>
<evidence type="ECO:0000256" key="3">
    <source>
        <dbReference type="ARBA" id="ARBA00022638"/>
    </source>
</evidence>